<dbReference type="RefSeq" id="WP_017454810.1">
    <property type="nucleotide sequence ID" value="NZ_CP008956.1"/>
</dbReference>
<gene>
    <name evidence="2" type="ORF">C798_15260</name>
</gene>
<dbReference type="EMBL" id="CP008956">
    <property type="protein sequence ID" value="QJQ01546.1"/>
    <property type="molecule type" value="Genomic_DNA"/>
</dbReference>
<protein>
    <submittedName>
        <fullName evidence="2">NTPase KAP</fullName>
    </submittedName>
</protein>
<sequence length="593" mass="66666">MSLLETKKNLIGILDDHANRVIALSGKWGTGKSHLWTEVRKTSIDKSVRDAVCVSLFGLSSLSDLRLKIAQGVVPKLKAGGQLAESIKSGYSGVRKVLKSIHSGFSAIDELVLIATPMMLKGRFIVIDDIERKHEKLHIDEILGFIDDCVQNLECRFLLILNNDQLSDNKLWEVFREKVIDQELRLDTSSSEAFDIALAITPTAFATHIKSAVEICKITNIRIICKIIRVINRLLSDRKHLPEEVLIRVIPSSVLLSAIHYKGMEDGPDFSFVLHYENSVAALLTSGDKKKRGEAENAEWKVQERWRILLEKLGIKGTDSFEALVVDYLKSGLLDLTLVAKIIDRYVAEGRALEAWNRRFDFFDKLFWHPEISELELLTHLHLIVPEAALHDMFSITALHDQAMKLPGGESVAKELIERWLVDFRARHAAGERGFDPDFNVFHQPLHPDIEREVLGLRATRNSQTNLPDVCKKIAEVHGWGAREANFLQSITPADYEREILAARGQDLKILLLQSIEFIKNRGAYQAHFGAGIDAFIAACRNILQREDLDARWKFFITTQFDDAGCADVLSPATDSDVAGESIPGQSTQNKLL</sequence>
<feature type="compositionally biased region" description="Polar residues" evidence="1">
    <location>
        <begin position="584"/>
        <end position="593"/>
    </location>
</feature>
<accession>A0A6M3ZSN4</accession>
<dbReference type="Proteomes" id="UP000501648">
    <property type="component" value="Chromosome"/>
</dbReference>
<evidence type="ECO:0000256" key="1">
    <source>
        <dbReference type="SAM" id="MobiDB-lite"/>
    </source>
</evidence>
<dbReference type="AlphaFoldDB" id="A0A6M3ZSN4"/>
<dbReference type="InterPro" id="IPR027417">
    <property type="entry name" value="P-loop_NTPase"/>
</dbReference>
<evidence type="ECO:0000313" key="3">
    <source>
        <dbReference type="Proteomes" id="UP000501648"/>
    </source>
</evidence>
<dbReference type="SUPFAM" id="SSF52540">
    <property type="entry name" value="P-loop containing nucleoside triphosphate hydrolases"/>
    <property type="match status" value="1"/>
</dbReference>
<feature type="region of interest" description="Disordered" evidence="1">
    <location>
        <begin position="574"/>
        <end position="593"/>
    </location>
</feature>
<evidence type="ECO:0000313" key="2">
    <source>
        <dbReference type="EMBL" id="QJQ01546.1"/>
    </source>
</evidence>
<reference evidence="2 3" key="1">
    <citation type="journal article" date="2012" name="J. Bacteriol.">
        <title>Genome sequence of the pathogenic Herbaspirillum seropedicae strain Os34, isolated from rice roots.</title>
        <authorList>
            <person name="Ye W."/>
            <person name="Ye S."/>
            <person name="Liu J."/>
            <person name="Chang S."/>
            <person name="Chen M."/>
            <person name="Zhu B."/>
            <person name="Guo L."/>
            <person name="An Q."/>
        </authorList>
    </citation>
    <scope>NUCLEOTIDE SEQUENCE [LARGE SCALE GENOMIC DNA]</scope>
    <source>
        <strain evidence="2 3">Os34</strain>
    </source>
</reference>
<name>A0A6M3ZSN4_9BURK</name>
<organism evidence="2 3">
    <name type="scientific">Herbaspirillum rubrisubalbicans Os34</name>
    <dbReference type="NCBI Taxonomy" id="1235827"/>
    <lineage>
        <taxon>Bacteria</taxon>
        <taxon>Pseudomonadati</taxon>
        <taxon>Pseudomonadota</taxon>
        <taxon>Betaproteobacteria</taxon>
        <taxon>Burkholderiales</taxon>
        <taxon>Oxalobacteraceae</taxon>
        <taxon>Herbaspirillum</taxon>
    </lineage>
</organism>
<proteinExistence type="predicted"/>